<dbReference type="InterPro" id="IPR002772">
    <property type="entry name" value="Glyco_hydro_3_C"/>
</dbReference>
<comment type="caution">
    <text evidence="5">The sequence shown here is derived from an EMBL/GenBank/DDBJ whole genome shotgun (WGS) entry which is preliminary data.</text>
</comment>
<evidence type="ECO:0000256" key="2">
    <source>
        <dbReference type="ARBA" id="ARBA00022801"/>
    </source>
</evidence>
<gene>
    <name evidence="5" type="ORF">S06H3_60875</name>
</gene>
<dbReference type="AlphaFoldDB" id="X1QAN0"/>
<dbReference type="GO" id="GO:0004553">
    <property type="term" value="F:hydrolase activity, hydrolyzing O-glycosyl compounds"/>
    <property type="evidence" value="ECO:0007669"/>
    <property type="project" value="InterPro"/>
</dbReference>
<protein>
    <recommendedName>
        <fullName evidence="6">Fibronectin type III-like domain-containing protein</fullName>
    </recommendedName>
</protein>
<keyword evidence="2" id="KW-0378">Hydrolase</keyword>
<feature type="non-terminal residue" evidence="5">
    <location>
        <position position="1"/>
    </location>
</feature>
<organism evidence="5">
    <name type="scientific">marine sediment metagenome</name>
    <dbReference type="NCBI Taxonomy" id="412755"/>
    <lineage>
        <taxon>unclassified sequences</taxon>
        <taxon>metagenomes</taxon>
        <taxon>ecological metagenomes</taxon>
    </lineage>
</organism>
<evidence type="ECO:0000259" key="3">
    <source>
        <dbReference type="Pfam" id="PF01915"/>
    </source>
</evidence>
<dbReference type="InterPro" id="IPR026891">
    <property type="entry name" value="Fn3-like"/>
</dbReference>
<dbReference type="InterPro" id="IPR050288">
    <property type="entry name" value="Cellulose_deg_GH3"/>
</dbReference>
<evidence type="ECO:0000259" key="4">
    <source>
        <dbReference type="Pfam" id="PF14310"/>
    </source>
</evidence>
<dbReference type="Gene3D" id="2.60.40.10">
    <property type="entry name" value="Immunoglobulins"/>
    <property type="match status" value="1"/>
</dbReference>
<sequence length="180" mass="19969">AVARANKNSAVIINAGCPLEMPWIGKVTAIIDMLYPGMEGGNAVSNILIGKVNPSGKLPVTFPRKLSDTPAYNNFPGDKKVHYREGVFVGYRYYDKKKIKSLFPFGHGLSYTTFKYSDLKVPEKVKSGEIVNISVQLKNNGNKKGKEVVQLYVYDRESSLARPLKELKGFKKVNLKPGES</sequence>
<name>X1QAN0_9ZZZZ</name>
<dbReference type="InterPro" id="IPR036962">
    <property type="entry name" value="Glyco_hydro_3_N_sf"/>
</dbReference>
<dbReference type="Pfam" id="PF14310">
    <property type="entry name" value="Fn3-like"/>
    <property type="match status" value="1"/>
</dbReference>
<dbReference type="Pfam" id="PF01915">
    <property type="entry name" value="Glyco_hydro_3_C"/>
    <property type="match status" value="1"/>
</dbReference>
<dbReference type="InterPro" id="IPR036881">
    <property type="entry name" value="Glyco_hydro_3_C_sf"/>
</dbReference>
<comment type="similarity">
    <text evidence="1">Belongs to the glycosyl hydrolase 3 family.</text>
</comment>
<dbReference type="Gene3D" id="3.20.20.300">
    <property type="entry name" value="Glycoside hydrolase, family 3, N-terminal domain"/>
    <property type="match status" value="1"/>
</dbReference>
<evidence type="ECO:0000313" key="5">
    <source>
        <dbReference type="EMBL" id="GAI48075.1"/>
    </source>
</evidence>
<evidence type="ECO:0008006" key="6">
    <source>
        <dbReference type="Google" id="ProtNLM"/>
    </source>
</evidence>
<dbReference type="SUPFAM" id="SSF52279">
    <property type="entry name" value="Beta-D-glucan exohydrolase, C-terminal domain"/>
    <property type="match status" value="1"/>
</dbReference>
<feature type="domain" description="Fibronectin type III-like" evidence="4">
    <location>
        <begin position="147"/>
        <end position="180"/>
    </location>
</feature>
<reference evidence="5" key="1">
    <citation type="journal article" date="2014" name="Front. Microbiol.">
        <title>High frequency of phylogenetically diverse reductive dehalogenase-homologous genes in deep subseafloor sedimentary metagenomes.</title>
        <authorList>
            <person name="Kawai M."/>
            <person name="Futagami T."/>
            <person name="Toyoda A."/>
            <person name="Takaki Y."/>
            <person name="Nishi S."/>
            <person name="Hori S."/>
            <person name="Arai W."/>
            <person name="Tsubouchi T."/>
            <person name="Morono Y."/>
            <person name="Uchiyama I."/>
            <person name="Ito T."/>
            <person name="Fujiyama A."/>
            <person name="Inagaki F."/>
            <person name="Takami H."/>
        </authorList>
    </citation>
    <scope>NUCLEOTIDE SEQUENCE</scope>
    <source>
        <strain evidence="5">Expedition CK06-06</strain>
    </source>
</reference>
<evidence type="ECO:0000256" key="1">
    <source>
        <dbReference type="ARBA" id="ARBA00005336"/>
    </source>
</evidence>
<dbReference type="InterPro" id="IPR013783">
    <property type="entry name" value="Ig-like_fold"/>
</dbReference>
<dbReference type="PANTHER" id="PTHR42715">
    <property type="entry name" value="BETA-GLUCOSIDASE"/>
    <property type="match status" value="1"/>
</dbReference>
<feature type="non-terminal residue" evidence="5">
    <location>
        <position position="180"/>
    </location>
</feature>
<accession>X1QAN0</accession>
<feature type="domain" description="Glycoside hydrolase family 3 C-terminal" evidence="3">
    <location>
        <begin position="1"/>
        <end position="111"/>
    </location>
</feature>
<proteinExistence type="inferred from homology"/>
<dbReference type="PANTHER" id="PTHR42715:SF10">
    <property type="entry name" value="BETA-GLUCOSIDASE"/>
    <property type="match status" value="1"/>
</dbReference>
<dbReference type="EMBL" id="BARV01039798">
    <property type="protein sequence ID" value="GAI48075.1"/>
    <property type="molecule type" value="Genomic_DNA"/>
</dbReference>
<dbReference type="GO" id="GO:0005975">
    <property type="term" value="P:carbohydrate metabolic process"/>
    <property type="evidence" value="ECO:0007669"/>
    <property type="project" value="InterPro"/>
</dbReference>
<dbReference type="Gene3D" id="3.40.50.1700">
    <property type="entry name" value="Glycoside hydrolase family 3 C-terminal domain"/>
    <property type="match status" value="1"/>
</dbReference>